<reference evidence="3" key="1">
    <citation type="submission" date="2022-11" db="UniProtKB">
        <authorList>
            <consortium name="WormBaseParasite"/>
        </authorList>
    </citation>
    <scope>IDENTIFICATION</scope>
</reference>
<proteinExistence type="predicted"/>
<dbReference type="AlphaFoldDB" id="A0A914UT39"/>
<protein>
    <submittedName>
        <fullName evidence="3">Uncharacterized protein</fullName>
    </submittedName>
</protein>
<dbReference type="Proteomes" id="UP000887566">
    <property type="component" value="Unplaced"/>
</dbReference>
<evidence type="ECO:0000313" key="3">
    <source>
        <dbReference type="WBParaSite" id="PSAMB.scaffold1238size33945.g11887.t1"/>
    </source>
</evidence>
<feature type="region of interest" description="Disordered" evidence="1">
    <location>
        <begin position="1"/>
        <end position="47"/>
    </location>
</feature>
<evidence type="ECO:0000313" key="2">
    <source>
        <dbReference type="Proteomes" id="UP000887566"/>
    </source>
</evidence>
<sequence>MTDRPRGGAIESTGRRSPTPSEARGAPNLGQSRRVGKARRPREPRQWAAVKERSSPHLCYDALARTAGLDLLGLALWGGSDYPLMSAACAKDAISCRFCRGEDESSKMGGRHAIDASGVGGNERCRRSCQQVASPSAAQRRRHRCALLKDCVRRTKGGAIP</sequence>
<name>A0A914UT39_9BILA</name>
<organism evidence="2 3">
    <name type="scientific">Plectus sambesii</name>
    <dbReference type="NCBI Taxonomy" id="2011161"/>
    <lineage>
        <taxon>Eukaryota</taxon>
        <taxon>Metazoa</taxon>
        <taxon>Ecdysozoa</taxon>
        <taxon>Nematoda</taxon>
        <taxon>Chromadorea</taxon>
        <taxon>Plectida</taxon>
        <taxon>Plectina</taxon>
        <taxon>Plectoidea</taxon>
        <taxon>Plectidae</taxon>
        <taxon>Plectus</taxon>
    </lineage>
</organism>
<keyword evidence="2" id="KW-1185">Reference proteome</keyword>
<evidence type="ECO:0000256" key="1">
    <source>
        <dbReference type="SAM" id="MobiDB-lite"/>
    </source>
</evidence>
<accession>A0A914UT39</accession>
<dbReference type="WBParaSite" id="PSAMB.scaffold1238size33945.g11887.t1">
    <property type="protein sequence ID" value="PSAMB.scaffold1238size33945.g11887.t1"/>
    <property type="gene ID" value="PSAMB.scaffold1238size33945.g11887"/>
</dbReference>